<dbReference type="InterPro" id="IPR006315">
    <property type="entry name" value="OM_autotransptr_brl_dom"/>
</dbReference>
<proteinExistence type="predicted"/>
<evidence type="ECO:0000313" key="2">
    <source>
        <dbReference type="EMBL" id="MBV4537666.1"/>
    </source>
</evidence>
<dbReference type="EMBL" id="JABWRE020000001">
    <property type="protein sequence ID" value="MBV4537666.1"/>
    <property type="molecule type" value="Genomic_DNA"/>
</dbReference>
<dbReference type="RefSeq" id="WP_217838536.1">
    <property type="nucleotide sequence ID" value="NZ_JABWRE020000001.1"/>
</dbReference>
<accession>A0A9E2T4W6</accession>
<dbReference type="Proteomes" id="UP000599879">
    <property type="component" value="Unassembled WGS sequence"/>
</dbReference>
<gene>
    <name evidence="2" type="ORF">HU737_016990</name>
</gene>
<comment type="caution">
    <text evidence="2">The sequence shown here is derived from an EMBL/GenBank/DDBJ whole genome shotgun (WGS) entry which is preliminary data.</text>
</comment>
<dbReference type="GO" id="GO:0019867">
    <property type="term" value="C:outer membrane"/>
    <property type="evidence" value="ECO:0007669"/>
    <property type="project" value="InterPro"/>
</dbReference>
<evidence type="ECO:0000313" key="3">
    <source>
        <dbReference type="Proteomes" id="UP000599879"/>
    </source>
</evidence>
<dbReference type="InterPro" id="IPR004899">
    <property type="entry name" value="Pertactin_central"/>
</dbReference>
<dbReference type="NCBIfam" id="TIGR01414">
    <property type="entry name" value="autotrans_barl"/>
    <property type="match status" value="1"/>
</dbReference>
<dbReference type="InterPro" id="IPR005546">
    <property type="entry name" value="Autotransporte_beta"/>
</dbReference>
<dbReference type="SMART" id="SM00869">
    <property type="entry name" value="Autotransporter"/>
    <property type="match status" value="1"/>
</dbReference>
<dbReference type="PANTHER" id="PTHR35037">
    <property type="entry name" value="C-TERMINAL REGION OF AIDA-LIKE PROTEIN"/>
    <property type="match status" value="1"/>
</dbReference>
<dbReference type="CDD" id="cd01343">
    <property type="entry name" value="PL1_Passenger_AT"/>
    <property type="match status" value="1"/>
</dbReference>
<organism evidence="2 3">
    <name type="scientific">Pseudomonas urmiensis</name>
    <dbReference type="NCBI Taxonomy" id="2745493"/>
    <lineage>
        <taxon>Bacteria</taxon>
        <taxon>Pseudomonadati</taxon>
        <taxon>Pseudomonadota</taxon>
        <taxon>Gammaproteobacteria</taxon>
        <taxon>Pseudomonadales</taxon>
        <taxon>Pseudomonadaceae</taxon>
        <taxon>Pseudomonas</taxon>
    </lineage>
</organism>
<dbReference type="AlphaFoldDB" id="A0A9E2T4W6"/>
<dbReference type="Pfam" id="PF03212">
    <property type="entry name" value="Pertactin"/>
    <property type="match status" value="1"/>
</dbReference>
<reference evidence="2" key="1">
    <citation type="journal article" date="2020" name="Microorganisms">
        <title>Reliable Identification of Environmental Pseudomonas Isolates Using the rpoD Gene.</title>
        <authorList>
            <consortium name="The Broad Institute Genome Sequencing Platform"/>
            <person name="Girard L."/>
            <person name="Lood C."/>
            <person name="Rokni-Zadeh H."/>
            <person name="van Noort V."/>
            <person name="Lavigne R."/>
            <person name="De Mot R."/>
        </authorList>
    </citation>
    <scope>NUCLEOTIDE SEQUENCE</scope>
    <source>
        <strain evidence="2">SWRI10</strain>
    </source>
</reference>
<protein>
    <submittedName>
        <fullName evidence="2">Autotransporter outer membrane beta-barrel domain-containing protein</fullName>
    </submittedName>
</protein>
<reference evidence="2" key="2">
    <citation type="submission" date="2021-06" db="EMBL/GenBank/DDBJ databases">
        <title>Updating the genus Pseudomonas: Description of 43 new species and partition of the Pseudomonas putida group.</title>
        <authorList>
            <person name="Girard L."/>
            <person name="Lood C."/>
            <person name="Vandamme P."/>
            <person name="Rokni-Zadeh H."/>
            <person name="Van Noort V."/>
            <person name="Hofte M."/>
            <person name="Lavigne R."/>
            <person name="De Mot R."/>
        </authorList>
    </citation>
    <scope>NUCLEOTIDE SEQUENCE</scope>
    <source>
        <strain evidence="2">SWRI10</strain>
    </source>
</reference>
<evidence type="ECO:0000259" key="1">
    <source>
        <dbReference type="PROSITE" id="PS51208"/>
    </source>
</evidence>
<name>A0A9E2T4W6_9PSED</name>
<dbReference type="Pfam" id="PF03797">
    <property type="entry name" value="Autotransporter"/>
    <property type="match status" value="1"/>
</dbReference>
<sequence>MDSQATIGNATITSTNLTGVLLGRLNIGSTARITDSQISGGFAGAQASARSQLIIQRSQVTATTPAGVGLRLLGGSADVSANSVITGQTAGIRLAQESPTVNVPALTLDNSHVVGVNGPAIAAGGGTEATLQVSNGSTLTGNNGVALNLERTSNLAAVVEDSRLVGGVTVAEQALGDLLFDNSQIDGHLQIAGTLDASLDQSTLNGNLNVSELGDASARFTDTAAMNGNIDSAGAAVVSFEQSNMTGNAVVTDTGTLNLSFSEGSMTGNIESAGNATATFNQSTLTGDAVAATGGTLNLTMTDGRMDGNIDSAGSATVDLARTALMGNATVANGGTLGMTVNGGSMTGDIESAGTASATFNQATLSGNALAATGGTLNMTMTDGRMDGNIDSAGSATVDLTRTALTGNATVFNGGTLGMSLNGGSMAGDIESAGTATATFNQATLTGDAVAATGGTLNLNMTDGRMNGNIESAGTVTANLSQSALTGNAIVTDAGTLDLTLNGGSMAGDIQSAGAATSTFNQATLTGNAVVADAGKLDLSFNGGAMQGNIDSAGSTTATFNQAALTGNGTVTNTGSLSLALDQGQMTGNVTAASGAMADVSLFNNSTLLGTLNNVRNANVASGSNWTLNGNSSVGDLALNGGQVTFGDTPSFHELTVNNLSGNGTFVMGSDFVSGETDQLIVTGSSSGNHGLLVASSGNEATVESMRLVQTQDGAAQFHLLNDRDRVDVGAYSYEMTKDENNDWVLNRETRTISPMTRSVMALFNTPITVAYGELSSLRSRMGELRYSEGRDAGLWMRAYGNKYNVSGASSGAGYQQNQHGLSLGADMQVAETDWLVGVLGGTSRSDLNLDYGTSGRVDSYYLGGYATWLDRETGYYVDTVVKYNRYQNNAKVGLSDSTRTKGDYDTHGLSGSVEAGKHIKLNDGYFIEPFAQVATAVVAGKDYSFDNGLRAEGDTARSLLGKVGTTVGKTIPLDGGGMLQPYVKAAFAHEFVKRNEVQVNNNVFNNDLSGSRAELGAGVSLALSKQFRVHADVEYSNGKHIEQPYGVNLGVRYDF</sequence>
<dbReference type="PANTHER" id="PTHR35037:SF7">
    <property type="entry name" value="AUTOTRANSPORTER"/>
    <property type="match status" value="1"/>
</dbReference>
<dbReference type="InterPro" id="IPR051551">
    <property type="entry name" value="Autotransporter_adhesion"/>
</dbReference>
<dbReference type="PROSITE" id="PS51208">
    <property type="entry name" value="AUTOTRANSPORTER"/>
    <property type="match status" value="1"/>
</dbReference>
<feature type="domain" description="Autotransporter" evidence="1">
    <location>
        <begin position="788"/>
        <end position="1056"/>
    </location>
</feature>